<dbReference type="KEGG" id="poz:I0K15_01715"/>
<dbReference type="AlphaFoldDB" id="A0A7S9LSK2"/>
<evidence type="ECO:0000313" key="6">
    <source>
        <dbReference type="Proteomes" id="UP000594800"/>
    </source>
</evidence>
<evidence type="ECO:0000256" key="2">
    <source>
        <dbReference type="ARBA" id="ARBA00023002"/>
    </source>
</evidence>
<accession>A0A7S9LSK2</accession>
<dbReference type="PANTHER" id="PTHR24321">
    <property type="entry name" value="DEHYDROGENASES, SHORT CHAIN"/>
    <property type="match status" value="1"/>
</dbReference>
<dbReference type="PRINTS" id="PR00081">
    <property type="entry name" value="GDHRDH"/>
</dbReference>
<name>A0A7S9LSK2_9RHOB</name>
<evidence type="ECO:0000256" key="1">
    <source>
        <dbReference type="ARBA" id="ARBA00006484"/>
    </source>
</evidence>
<dbReference type="Proteomes" id="UP000594800">
    <property type="component" value="Chromosome"/>
</dbReference>
<dbReference type="SUPFAM" id="SSF51735">
    <property type="entry name" value="NAD(P)-binding Rossmann-fold domains"/>
    <property type="match status" value="1"/>
</dbReference>
<protein>
    <submittedName>
        <fullName evidence="5">Mycofactocin-coupled SDR family oxidoreductase</fullName>
    </submittedName>
</protein>
<keyword evidence="6" id="KW-1185">Reference proteome</keyword>
<proteinExistence type="inferred from homology"/>
<evidence type="ECO:0000259" key="4">
    <source>
        <dbReference type="SMART" id="SM00822"/>
    </source>
</evidence>
<dbReference type="RefSeq" id="WP_196103733.1">
    <property type="nucleotide sequence ID" value="NZ_CP064942.1"/>
</dbReference>
<dbReference type="InterPro" id="IPR036291">
    <property type="entry name" value="NAD(P)-bd_dom_sf"/>
</dbReference>
<comment type="similarity">
    <text evidence="1">Belongs to the short-chain dehydrogenases/reductases (SDR) family.</text>
</comment>
<dbReference type="FunFam" id="3.40.50.720:FF:000084">
    <property type="entry name" value="Short-chain dehydrogenase reductase"/>
    <property type="match status" value="1"/>
</dbReference>
<dbReference type="CDD" id="cd05233">
    <property type="entry name" value="SDR_c"/>
    <property type="match status" value="1"/>
</dbReference>
<evidence type="ECO:0000313" key="5">
    <source>
        <dbReference type="EMBL" id="QPH54524.1"/>
    </source>
</evidence>
<organism evidence="5 6">
    <name type="scientific">Pontivivens ytuae</name>
    <dbReference type="NCBI Taxonomy" id="2789856"/>
    <lineage>
        <taxon>Bacteria</taxon>
        <taxon>Pseudomonadati</taxon>
        <taxon>Pseudomonadota</taxon>
        <taxon>Alphaproteobacteria</taxon>
        <taxon>Rhodobacterales</taxon>
        <taxon>Paracoccaceae</taxon>
        <taxon>Pontivivens</taxon>
    </lineage>
</organism>
<dbReference type="Gene3D" id="3.40.50.720">
    <property type="entry name" value="NAD(P)-binding Rossmann-like Domain"/>
    <property type="match status" value="1"/>
</dbReference>
<dbReference type="PROSITE" id="PS51318">
    <property type="entry name" value="TAT"/>
    <property type="match status" value="1"/>
</dbReference>
<sequence>MTDETDPTRRALLTTGTVAAAAAGLGATAARAQGAAPEGELAGRTALVTGAARAIGRATAVALAEAGADVALLDIADPDAIDGLAYPLASQADLDEAVAAVEATGRRALPIVADVRSYEANRDAVAQAEATFGRPLDIFVANAALVPAASLDQMTDAQWRDCIDVNLTGVANGMRAALPGMAERGSGRFLATSSTGGRHGMGGRAHYAASKWGLIGLIKSAAMEYGPSNVTVNAVSPTAVESVRMPQGEALERAAEYLTTHYNTMPIAFLPPEAIADSFVFLASDRAQYITGEIVEVAAGANARFTA</sequence>
<dbReference type="GO" id="GO:0016491">
    <property type="term" value="F:oxidoreductase activity"/>
    <property type="evidence" value="ECO:0007669"/>
    <property type="project" value="UniProtKB-KW"/>
</dbReference>
<dbReference type="PROSITE" id="PS00061">
    <property type="entry name" value="ADH_SHORT"/>
    <property type="match status" value="1"/>
</dbReference>
<gene>
    <name evidence="5" type="ORF">I0K15_01715</name>
</gene>
<dbReference type="InterPro" id="IPR020904">
    <property type="entry name" value="Sc_DH/Rdtase_CS"/>
</dbReference>
<dbReference type="EMBL" id="CP064942">
    <property type="protein sequence ID" value="QPH54524.1"/>
    <property type="molecule type" value="Genomic_DNA"/>
</dbReference>
<dbReference type="InterPro" id="IPR057326">
    <property type="entry name" value="KR_dom"/>
</dbReference>
<feature type="domain" description="Ketoreductase" evidence="4">
    <location>
        <begin position="44"/>
        <end position="238"/>
    </location>
</feature>
<keyword evidence="3" id="KW-0520">NAD</keyword>
<keyword evidence="2" id="KW-0560">Oxidoreductase</keyword>
<dbReference type="SMART" id="SM00822">
    <property type="entry name" value="PKS_KR"/>
    <property type="match status" value="1"/>
</dbReference>
<dbReference type="InterPro" id="IPR002347">
    <property type="entry name" value="SDR_fam"/>
</dbReference>
<reference evidence="5 6" key="1">
    <citation type="submission" date="2020-11" db="EMBL/GenBank/DDBJ databases">
        <title>Description of Pontivivens ytuae sp. nov. isolated from deep sea sediment of Mariana Trench.</title>
        <authorList>
            <person name="Wang Z."/>
            <person name="Sun Q.-L."/>
            <person name="Xu X.-D."/>
            <person name="Tang Y.-Z."/>
            <person name="Zhang J."/>
        </authorList>
    </citation>
    <scope>NUCLEOTIDE SEQUENCE [LARGE SCALE GENOMIC DNA]</scope>
    <source>
        <strain evidence="5 6">MT2928</strain>
    </source>
</reference>
<dbReference type="InterPro" id="IPR006311">
    <property type="entry name" value="TAT_signal"/>
</dbReference>
<dbReference type="Pfam" id="PF13561">
    <property type="entry name" value="adh_short_C2"/>
    <property type="match status" value="1"/>
</dbReference>
<dbReference type="PANTHER" id="PTHR24321:SF8">
    <property type="entry name" value="ESTRADIOL 17-BETA-DEHYDROGENASE 8-RELATED"/>
    <property type="match status" value="1"/>
</dbReference>
<evidence type="ECO:0000256" key="3">
    <source>
        <dbReference type="ARBA" id="ARBA00023027"/>
    </source>
</evidence>